<evidence type="ECO:0000259" key="7">
    <source>
        <dbReference type="Pfam" id="PF00156"/>
    </source>
</evidence>
<keyword evidence="3 6" id="KW-0328">Glycosyltransferase</keyword>
<dbReference type="InterPro" id="IPR000836">
    <property type="entry name" value="PRTase_dom"/>
</dbReference>
<feature type="binding site" evidence="6">
    <location>
        <position position="104"/>
    </location>
    <ligand>
        <name>5-phospho-alpha-D-ribose 1-diphosphate</name>
        <dbReference type="ChEBI" id="CHEBI:58017"/>
        <note>ligand shared between dimeric partners</note>
    </ligand>
</feature>
<dbReference type="Proteomes" id="UP001597244">
    <property type="component" value="Unassembled WGS sequence"/>
</dbReference>
<evidence type="ECO:0000256" key="4">
    <source>
        <dbReference type="ARBA" id="ARBA00022679"/>
    </source>
</evidence>
<feature type="binding site" description="in other chain" evidence="6">
    <location>
        <begin position="124"/>
        <end position="132"/>
    </location>
    <ligand>
        <name>5-phospho-alpha-D-ribose 1-diphosphate</name>
        <dbReference type="ChEBI" id="CHEBI:58017"/>
        <note>ligand shared between dimeric partners</note>
    </ligand>
</feature>
<name>A0ABW4DKP2_9LACO</name>
<feature type="binding site" evidence="6">
    <location>
        <position position="98"/>
    </location>
    <ligand>
        <name>5-phospho-alpha-D-ribose 1-diphosphate</name>
        <dbReference type="ChEBI" id="CHEBI:58017"/>
        <note>ligand shared between dimeric partners</note>
    </ligand>
</feature>
<dbReference type="Pfam" id="PF00156">
    <property type="entry name" value="Pribosyltran"/>
    <property type="match status" value="1"/>
</dbReference>
<comment type="subunit">
    <text evidence="6">Homodimer.</text>
</comment>
<comment type="caution">
    <text evidence="8">The sequence shown here is derived from an EMBL/GenBank/DDBJ whole genome shotgun (WGS) entry which is preliminary data.</text>
</comment>
<dbReference type="InterPro" id="IPR004467">
    <property type="entry name" value="Or_phspho_trans_dom"/>
</dbReference>
<keyword evidence="5 6" id="KW-0665">Pyrimidine biosynthesis</keyword>
<comment type="caution">
    <text evidence="6">Lacks conserved residue(s) required for the propagation of feature annotation.</text>
</comment>
<reference evidence="9" key="1">
    <citation type="journal article" date="2019" name="Int. J. Syst. Evol. Microbiol.">
        <title>The Global Catalogue of Microorganisms (GCM) 10K type strain sequencing project: providing services to taxonomists for standard genome sequencing and annotation.</title>
        <authorList>
            <consortium name="The Broad Institute Genomics Platform"/>
            <consortium name="The Broad Institute Genome Sequencing Center for Infectious Disease"/>
            <person name="Wu L."/>
            <person name="Ma J."/>
        </authorList>
    </citation>
    <scope>NUCLEOTIDE SEQUENCE [LARGE SCALE GENOMIC DNA]</scope>
    <source>
        <strain evidence="9">CCM 8951</strain>
    </source>
</reference>
<protein>
    <recommendedName>
        <fullName evidence="2 6">Orotate phosphoribosyltransferase</fullName>
        <shortName evidence="6">OPRT</shortName>
        <shortName evidence="6">OPRTase</shortName>
        <ecNumber evidence="2 6">2.4.2.10</ecNumber>
    </recommendedName>
</protein>
<evidence type="ECO:0000256" key="1">
    <source>
        <dbReference type="ARBA" id="ARBA00004889"/>
    </source>
</evidence>
<organism evidence="8 9">
    <name type="scientific">Lapidilactobacillus mulanensis</name>
    <dbReference type="NCBI Taxonomy" id="2485999"/>
    <lineage>
        <taxon>Bacteria</taxon>
        <taxon>Bacillati</taxon>
        <taxon>Bacillota</taxon>
        <taxon>Bacilli</taxon>
        <taxon>Lactobacillales</taxon>
        <taxon>Lactobacillaceae</taxon>
        <taxon>Lapidilactobacillus</taxon>
    </lineage>
</organism>
<dbReference type="InterPro" id="IPR029057">
    <property type="entry name" value="PRTase-like"/>
</dbReference>
<evidence type="ECO:0000313" key="9">
    <source>
        <dbReference type="Proteomes" id="UP001597244"/>
    </source>
</evidence>
<dbReference type="HAMAP" id="MF_01208">
    <property type="entry name" value="PyrE"/>
    <property type="match status" value="1"/>
</dbReference>
<evidence type="ECO:0000256" key="2">
    <source>
        <dbReference type="ARBA" id="ARBA00011971"/>
    </source>
</evidence>
<feature type="binding site" evidence="6">
    <location>
        <position position="128"/>
    </location>
    <ligand>
        <name>orotate</name>
        <dbReference type="ChEBI" id="CHEBI:30839"/>
    </ligand>
</feature>
<evidence type="ECO:0000256" key="3">
    <source>
        <dbReference type="ARBA" id="ARBA00022676"/>
    </source>
</evidence>
<feature type="binding site" evidence="6">
    <location>
        <position position="102"/>
    </location>
    <ligand>
        <name>5-phospho-alpha-D-ribose 1-diphosphate</name>
        <dbReference type="ChEBI" id="CHEBI:58017"/>
        <note>ligand shared between dimeric partners</note>
    </ligand>
</feature>
<dbReference type="InterPro" id="IPR023031">
    <property type="entry name" value="OPRT"/>
</dbReference>
<sequence>MDENIANLIASDLLEIKAVSFSTNPPYTWASGIKAPIYTDNRLTIAYPRIREQIASSLARVITTNFPDVSVIGGVATAGIPHAALVSQNLNLPMIYVRSQPKDHGKGRQLEGKLQAGDQVVLIDDLISTGGSVLKAVAAVRALDIEVLGVAAIFNYQLPDATANFKTAEVPLVTLTDYDHLIQQASQQHYLAAQDVASVQNWREDPWHWSN</sequence>
<dbReference type="PANTHER" id="PTHR19278">
    <property type="entry name" value="OROTATE PHOSPHORIBOSYLTRANSFERASE"/>
    <property type="match status" value="1"/>
</dbReference>
<comment type="function">
    <text evidence="6">Catalyzes the transfer of a ribosyl phosphate group from 5-phosphoribose 1-diphosphate to orotate, leading to the formation of orotidine monophosphate (OMP).</text>
</comment>
<dbReference type="CDD" id="cd06223">
    <property type="entry name" value="PRTases_typeI"/>
    <property type="match status" value="1"/>
</dbReference>
<gene>
    <name evidence="6 8" type="primary">pyrE</name>
    <name evidence="8" type="ORF">ACFQ4L_03800</name>
</gene>
<dbReference type="PANTHER" id="PTHR19278:SF9">
    <property type="entry name" value="URIDINE 5'-MONOPHOSPHATE SYNTHASE"/>
    <property type="match status" value="1"/>
</dbReference>
<keyword evidence="4 6" id="KW-0808">Transferase</keyword>
<dbReference type="SUPFAM" id="SSF53271">
    <property type="entry name" value="PRTase-like"/>
    <property type="match status" value="1"/>
</dbReference>
<dbReference type="Gene3D" id="3.40.50.2020">
    <property type="match status" value="1"/>
</dbReference>
<proteinExistence type="inferred from homology"/>
<keyword evidence="9" id="KW-1185">Reference proteome</keyword>
<evidence type="ECO:0000256" key="5">
    <source>
        <dbReference type="ARBA" id="ARBA00022975"/>
    </source>
</evidence>
<feature type="domain" description="Phosphoribosyltransferase" evidence="7">
    <location>
        <begin position="69"/>
        <end position="154"/>
    </location>
</feature>
<dbReference type="GO" id="GO:0004588">
    <property type="term" value="F:orotate phosphoribosyltransferase activity"/>
    <property type="evidence" value="ECO:0007669"/>
    <property type="project" value="UniProtKB-EC"/>
</dbReference>
<dbReference type="EMBL" id="JBHTOF010000026">
    <property type="protein sequence ID" value="MFD1465212.1"/>
    <property type="molecule type" value="Genomic_DNA"/>
</dbReference>
<keyword evidence="6" id="KW-0460">Magnesium</keyword>
<comment type="pathway">
    <text evidence="1 6">Pyrimidine metabolism; UMP biosynthesis via de novo pathway; UMP from orotate: step 1/2.</text>
</comment>
<dbReference type="RefSeq" id="WP_125578674.1">
    <property type="nucleotide sequence ID" value="NZ_JBHTOF010000026.1"/>
</dbReference>
<evidence type="ECO:0000313" key="8">
    <source>
        <dbReference type="EMBL" id="MFD1465212.1"/>
    </source>
</evidence>
<comment type="catalytic activity">
    <reaction evidence="6">
        <text>orotidine 5'-phosphate + diphosphate = orotate + 5-phospho-alpha-D-ribose 1-diphosphate</text>
        <dbReference type="Rhea" id="RHEA:10380"/>
        <dbReference type="ChEBI" id="CHEBI:30839"/>
        <dbReference type="ChEBI" id="CHEBI:33019"/>
        <dbReference type="ChEBI" id="CHEBI:57538"/>
        <dbReference type="ChEBI" id="CHEBI:58017"/>
        <dbReference type="EC" id="2.4.2.10"/>
    </reaction>
</comment>
<dbReference type="EC" id="2.4.2.10" evidence="2 6"/>
<evidence type="ECO:0000256" key="6">
    <source>
        <dbReference type="HAMAP-Rule" id="MF_01208"/>
    </source>
</evidence>
<dbReference type="NCBIfam" id="TIGR00336">
    <property type="entry name" value="pyrE"/>
    <property type="match status" value="1"/>
</dbReference>
<accession>A0ABW4DKP2</accession>
<comment type="similarity">
    <text evidence="6">Belongs to the purine/pyrimidine phosphoribosyltransferase family. PyrE subfamily.</text>
</comment>
<comment type="cofactor">
    <cofactor evidence="6">
        <name>Mg(2+)</name>
        <dbReference type="ChEBI" id="CHEBI:18420"/>
    </cofactor>
</comment>